<dbReference type="EMBL" id="AOGK01000007">
    <property type="protein sequence ID" value="MDG5975491.1"/>
    <property type="molecule type" value="Genomic_DNA"/>
</dbReference>
<dbReference type="Pfam" id="PF06945">
    <property type="entry name" value="DUF1289"/>
    <property type="match status" value="1"/>
</dbReference>
<sequence length="85" mass="9580">MLFKKLFSRRAAPAPRPLINLDDARARHVDPEVPSPCISVCQMDPATQLCSGCYRTLEEIAAWSTLDDPQRLVVWERIEARQTAG</sequence>
<reference evidence="1" key="1">
    <citation type="submission" date="2013-01" db="EMBL/GenBank/DDBJ databases">
        <title>Genome draft of Hydrogenophaga taeniospiralis 2K1.</title>
        <authorList>
            <person name="Gomila M."/>
            <person name="Lalucat J."/>
        </authorList>
    </citation>
    <scope>NUCLEOTIDE SEQUENCE</scope>
    <source>
        <strain evidence="1">CCUG 15921</strain>
    </source>
</reference>
<proteinExistence type="predicted"/>
<comment type="caution">
    <text evidence="1">The sequence shown here is derived from an EMBL/GenBank/DDBJ whole genome shotgun (WGS) entry which is preliminary data.</text>
</comment>
<dbReference type="PANTHER" id="PTHR35175">
    <property type="entry name" value="DUF1289 DOMAIN-CONTAINING PROTEIN"/>
    <property type="match status" value="1"/>
</dbReference>
<evidence type="ECO:0000313" key="1">
    <source>
        <dbReference type="EMBL" id="MDG5975491.1"/>
    </source>
</evidence>
<organism evidence="1 2">
    <name type="scientific">Hydrogenophaga taeniospiralis CCUG 15921</name>
    <dbReference type="NCBI Taxonomy" id="1281780"/>
    <lineage>
        <taxon>Bacteria</taxon>
        <taxon>Pseudomonadati</taxon>
        <taxon>Pseudomonadota</taxon>
        <taxon>Betaproteobacteria</taxon>
        <taxon>Burkholderiales</taxon>
        <taxon>Comamonadaceae</taxon>
        <taxon>Hydrogenophaga</taxon>
    </lineage>
</organism>
<dbReference type="OrthoDB" id="8911262at2"/>
<dbReference type="PANTHER" id="PTHR35175:SF2">
    <property type="entry name" value="DUF1289 DOMAIN-CONTAINING PROTEIN"/>
    <property type="match status" value="1"/>
</dbReference>
<dbReference type="RefSeq" id="WP_084236028.1">
    <property type="nucleotide sequence ID" value="NZ_AOGK01000007.1"/>
</dbReference>
<gene>
    <name evidence="1" type="ORF">H010_09536</name>
</gene>
<name>A0A9X4NRU2_9BURK</name>
<keyword evidence="2" id="KW-1185">Reference proteome</keyword>
<evidence type="ECO:0000313" key="2">
    <source>
        <dbReference type="Proteomes" id="UP001152876"/>
    </source>
</evidence>
<accession>A0A9X4NRU2</accession>
<protein>
    <recommendedName>
        <fullName evidence="3">DUF1289 domain-containing protein</fullName>
    </recommendedName>
</protein>
<evidence type="ECO:0008006" key="3">
    <source>
        <dbReference type="Google" id="ProtNLM"/>
    </source>
</evidence>
<dbReference type="AlphaFoldDB" id="A0A9X4NRU2"/>
<dbReference type="InterPro" id="IPR010710">
    <property type="entry name" value="DUF1289"/>
</dbReference>
<dbReference type="Proteomes" id="UP001152876">
    <property type="component" value="Unassembled WGS sequence"/>
</dbReference>